<evidence type="ECO:0000256" key="1">
    <source>
        <dbReference type="SAM" id="MobiDB-lite"/>
    </source>
</evidence>
<comment type="caution">
    <text evidence="2">The sequence shown here is derived from an EMBL/GenBank/DDBJ whole genome shotgun (WGS) entry which is preliminary data.</text>
</comment>
<organism evidence="2 3">
    <name type="scientific">Pseudofulvibacter geojedonensis</name>
    <dbReference type="NCBI Taxonomy" id="1123758"/>
    <lineage>
        <taxon>Bacteria</taxon>
        <taxon>Pseudomonadati</taxon>
        <taxon>Bacteroidota</taxon>
        <taxon>Flavobacteriia</taxon>
        <taxon>Flavobacteriales</taxon>
        <taxon>Flavobacteriaceae</taxon>
        <taxon>Pseudofulvibacter</taxon>
    </lineage>
</organism>
<protein>
    <submittedName>
        <fullName evidence="2">RHS repeat domain-containing protein</fullName>
    </submittedName>
</protein>
<dbReference type="EMBL" id="JBHTJM010000005">
    <property type="protein sequence ID" value="MFD0963212.1"/>
    <property type="molecule type" value="Genomic_DNA"/>
</dbReference>
<dbReference type="InterPro" id="IPR022385">
    <property type="entry name" value="Rhs_assc_core"/>
</dbReference>
<sequence>MKHNYGANSPLSVVNDVHPYGYNGVEESDELGYNMNEMLFRHYDPAIGRFAGIDPIIHHNYSPYQAFDNSPVFWSDPSGADAVYNWDDGKYYDNGNEVSFADALASHGYNSDGSKKKKDKEKNKSNTEEAYIQRHPDKIDFNNVNTEAEKENFLDRVVEWSGWVNKFGSKTQVRPGTMIDFYTEPKVDKSFSEKLWDFIDGLGGVNTDDDHSVKLTDGQGNFVNIGYNLIVQEKGQWYAAEQVYFEHNYDGQFKYHRISITNGSARQGGRPPAIIFMNFVGQNDKFYQEIKNRILSYKYESVKITPYKKK</sequence>
<dbReference type="RefSeq" id="WP_377713687.1">
    <property type="nucleotide sequence ID" value="NZ_JBHTJM010000005.1"/>
</dbReference>
<evidence type="ECO:0000313" key="3">
    <source>
        <dbReference type="Proteomes" id="UP001596997"/>
    </source>
</evidence>
<feature type="compositionally biased region" description="Basic and acidic residues" evidence="1">
    <location>
        <begin position="120"/>
        <end position="129"/>
    </location>
</feature>
<name>A0ABW3I0T9_9FLAO</name>
<dbReference type="Proteomes" id="UP001596997">
    <property type="component" value="Unassembled WGS sequence"/>
</dbReference>
<reference evidence="3" key="1">
    <citation type="journal article" date="2019" name="Int. J. Syst. Evol. Microbiol.">
        <title>The Global Catalogue of Microorganisms (GCM) 10K type strain sequencing project: providing services to taxonomists for standard genome sequencing and annotation.</title>
        <authorList>
            <consortium name="The Broad Institute Genomics Platform"/>
            <consortium name="The Broad Institute Genome Sequencing Center for Infectious Disease"/>
            <person name="Wu L."/>
            <person name="Ma J."/>
        </authorList>
    </citation>
    <scope>NUCLEOTIDE SEQUENCE [LARGE SCALE GENOMIC DNA]</scope>
    <source>
        <strain evidence="3">CCUG 62114</strain>
    </source>
</reference>
<accession>A0ABW3I0T9</accession>
<proteinExistence type="predicted"/>
<gene>
    <name evidence="2" type="ORF">ACFQ1O_04230</name>
</gene>
<evidence type="ECO:0000313" key="2">
    <source>
        <dbReference type="EMBL" id="MFD0963212.1"/>
    </source>
</evidence>
<dbReference type="Gene3D" id="2.180.10.10">
    <property type="entry name" value="RHS repeat-associated core"/>
    <property type="match status" value="1"/>
</dbReference>
<dbReference type="NCBIfam" id="TIGR03696">
    <property type="entry name" value="Rhs_assc_core"/>
    <property type="match status" value="1"/>
</dbReference>
<feature type="region of interest" description="Disordered" evidence="1">
    <location>
        <begin position="109"/>
        <end position="129"/>
    </location>
</feature>
<keyword evidence="3" id="KW-1185">Reference proteome</keyword>